<dbReference type="eggNOG" id="ENOG502Z8UT">
    <property type="taxonomic scope" value="Bacteria"/>
</dbReference>
<dbReference type="Proteomes" id="UP000001880">
    <property type="component" value="Chromosome"/>
</dbReference>
<name>D0LSN4_HALO1</name>
<dbReference type="HOGENOM" id="CLU_088154_0_0_7"/>
<gene>
    <name evidence="1" type="ordered locus">Hoch_4766</name>
</gene>
<dbReference type="KEGG" id="hoh:Hoch_4766"/>
<dbReference type="OrthoDB" id="333393at2"/>
<proteinExistence type="predicted"/>
<sequence length="275" mass="32107">MSLVYSAENHDLAVRARSGRLRGEVRRVAALAPATVDDMWQVFSHYYTDVSRRRFQDDLAHKSEVILLRDSGDGSLQGFSTIEVSEKMYQGKRALVVFTGDTVIEQSYWGQGVLPRIFSRRLSMIKLRNPRARVYWLLISKGYKTYLLLTRNVPEHWPRHDRATPPAVQQLLDEVAGERFGASYKPERGVLHFERRMGRLKSSVAPIRLAQLEVPDIRFFVERNPGHIHGDELCCLGHINAWVWLHVSARMLTQPLRRWRRRWRRRQRRAGQGVR</sequence>
<organism evidence="1 2">
    <name type="scientific">Haliangium ochraceum (strain DSM 14365 / JCM 11303 / SMP-2)</name>
    <dbReference type="NCBI Taxonomy" id="502025"/>
    <lineage>
        <taxon>Bacteria</taxon>
        <taxon>Pseudomonadati</taxon>
        <taxon>Myxococcota</taxon>
        <taxon>Polyangia</taxon>
        <taxon>Haliangiales</taxon>
        <taxon>Kofleriaceae</taxon>
        <taxon>Haliangium</taxon>
    </lineage>
</organism>
<accession>D0LSN4</accession>
<dbReference type="AlphaFoldDB" id="D0LSN4"/>
<evidence type="ECO:0000313" key="1">
    <source>
        <dbReference type="EMBL" id="ACY17256.1"/>
    </source>
</evidence>
<dbReference type="EMBL" id="CP001804">
    <property type="protein sequence ID" value="ACY17256.1"/>
    <property type="molecule type" value="Genomic_DNA"/>
</dbReference>
<reference evidence="1 2" key="1">
    <citation type="journal article" date="2010" name="Stand. Genomic Sci.">
        <title>Complete genome sequence of Haliangium ochraceum type strain (SMP-2).</title>
        <authorList>
            <consortium name="US DOE Joint Genome Institute (JGI-PGF)"/>
            <person name="Ivanova N."/>
            <person name="Daum C."/>
            <person name="Lang E."/>
            <person name="Abt B."/>
            <person name="Kopitz M."/>
            <person name="Saunders E."/>
            <person name="Lapidus A."/>
            <person name="Lucas S."/>
            <person name="Glavina Del Rio T."/>
            <person name="Nolan M."/>
            <person name="Tice H."/>
            <person name="Copeland A."/>
            <person name="Cheng J.F."/>
            <person name="Chen F."/>
            <person name="Bruce D."/>
            <person name="Goodwin L."/>
            <person name="Pitluck S."/>
            <person name="Mavromatis K."/>
            <person name="Pati A."/>
            <person name="Mikhailova N."/>
            <person name="Chen A."/>
            <person name="Palaniappan K."/>
            <person name="Land M."/>
            <person name="Hauser L."/>
            <person name="Chang Y.J."/>
            <person name="Jeffries C.D."/>
            <person name="Detter J.C."/>
            <person name="Brettin T."/>
            <person name="Rohde M."/>
            <person name="Goker M."/>
            <person name="Bristow J."/>
            <person name="Markowitz V."/>
            <person name="Eisen J.A."/>
            <person name="Hugenholtz P."/>
            <person name="Kyrpides N.C."/>
            <person name="Klenk H.P."/>
        </authorList>
    </citation>
    <scope>NUCLEOTIDE SEQUENCE [LARGE SCALE GENOMIC DNA]</scope>
    <source>
        <strain evidence="2">DSM 14365 / CIP 107738 / JCM 11303 / AJ 13395 / SMP-2</strain>
    </source>
</reference>
<keyword evidence="2" id="KW-1185">Reference proteome</keyword>
<protein>
    <submittedName>
        <fullName evidence="1">Uncharacterized protein</fullName>
    </submittedName>
</protein>
<evidence type="ECO:0000313" key="2">
    <source>
        <dbReference type="Proteomes" id="UP000001880"/>
    </source>
</evidence>
<dbReference type="STRING" id="502025.Hoch_4766"/>
<dbReference type="RefSeq" id="WP_012829854.1">
    <property type="nucleotide sequence ID" value="NC_013440.1"/>
</dbReference>